<evidence type="ECO:0000313" key="2">
    <source>
        <dbReference type="EMBL" id="NLS10477.1"/>
    </source>
</evidence>
<evidence type="ECO:0000256" key="1">
    <source>
        <dbReference type="SAM" id="Phobius"/>
    </source>
</evidence>
<dbReference type="RefSeq" id="WP_168887960.1">
    <property type="nucleotide sequence ID" value="NZ_JABAHY010000010.1"/>
</dbReference>
<comment type="caution">
    <text evidence="2">The sequence shown here is derived from an EMBL/GenBank/DDBJ whole genome shotgun (WGS) entry which is preliminary data.</text>
</comment>
<reference evidence="2 3" key="1">
    <citation type="submission" date="2020-04" db="EMBL/GenBank/DDBJ databases">
        <title>Nesterenkonia sp. nov., isolated from marine sediment.</title>
        <authorList>
            <person name="Zhang G."/>
        </authorList>
    </citation>
    <scope>NUCLEOTIDE SEQUENCE [LARGE SCALE GENOMIC DNA]</scope>
    <source>
        <strain evidence="2 3">MY13</strain>
    </source>
</reference>
<accession>A0A7X8YEQ6</accession>
<evidence type="ECO:0000313" key="3">
    <source>
        <dbReference type="Proteomes" id="UP000523139"/>
    </source>
</evidence>
<dbReference type="AlphaFoldDB" id="A0A7X8YEQ6"/>
<dbReference type="Proteomes" id="UP000523139">
    <property type="component" value="Unassembled WGS sequence"/>
</dbReference>
<keyword evidence="1" id="KW-0472">Membrane</keyword>
<gene>
    <name evidence="2" type="ORF">HGQ17_10845</name>
</gene>
<protein>
    <submittedName>
        <fullName evidence="2">Uncharacterized protein</fullName>
    </submittedName>
</protein>
<keyword evidence="1" id="KW-0812">Transmembrane</keyword>
<organism evidence="2 3">
    <name type="scientific">Nesterenkonia sedimenti</name>
    <dbReference type="NCBI Taxonomy" id="1463632"/>
    <lineage>
        <taxon>Bacteria</taxon>
        <taxon>Bacillati</taxon>
        <taxon>Actinomycetota</taxon>
        <taxon>Actinomycetes</taxon>
        <taxon>Micrococcales</taxon>
        <taxon>Micrococcaceae</taxon>
        <taxon>Nesterenkonia</taxon>
    </lineage>
</organism>
<keyword evidence="1" id="KW-1133">Transmembrane helix</keyword>
<name>A0A7X8YEQ6_9MICC</name>
<sequence>MNDTNTLQKLGWALIIIAVLVVGLAVVIGLIRAFFQLLFILAVPLALAGAALLAWRWFIISKNTGRRL</sequence>
<feature type="transmembrane region" description="Helical" evidence="1">
    <location>
        <begin position="12"/>
        <end position="31"/>
    </location>
</feature>
<dbReference type="EMBL" id="JABAHY010000010">
    <property type="protein sequence ID" value="NLS10477.1"/>
    <property type="molecule type" value="Genomic_DNA"/>
</dbReference>
<feature type="transmembrane region" description="Helical" evidence="1">
    <location>
        <begin position="37"/>
        <end position="59"/>
    </location>
</feature>
<keyword evidence="3" id="KW-1185">Reference proteome</keyword>
<proteinExistence type="predicted"/>